<evidence type="ECO:0000256" key="3">
    <source>
        <dbReference type="ARBA" id="ARBA00023163"/>
    </source>
</evidence>
<keyword evidence="2 4" id="KW-0238">DNA-binding</keyword>
<dbReference type="SUPFAM" id="SSF46689">
    <property type="entry name" value="Homeodomain-like"/>
    <property type="match status" value="1"/>
</dbReference>
<dbReference type="InterPro" id="IPR009057">
    <property type="entry name" value="Homeodomain-like_sf"/>
</dbReference>
<reference evidence="4 5" key="1">
    <citation type="submission" date="2017-04" db="EMBL/GenBank/DDBJ databases">
        <authorList>
            <person name="Afonso C.L."/>
            <person name="Miller P.J."/>
            <person name="Scott M.A."/>
            <person name="Spackman E."/>
            <person name="Goraichik I."/>
            <person name="Dimitrov K.M."/>
            <person name="Suarez D.L."/>
            <person name="Swayne D.E."/>
        </authorList>
    </citation>
    <scope>NUCLEOTIDE SEQUENCE [LARGE SCALE GENOMIC DNA]</scope>
    <source>
        <strain evidence="4 5">DSM 22418</strain>
    </source>
</reference>
<keyword evidence="3" id="KW-0804">Transcription</keyword>
<dbReference type="PRINTS" id="PR00032">
    <property type="entry name" value="HTHARAC"/>
</dbReference>
<dbReference type="STRING" id="561061.SAMN05660862_1990"/>
<dbReference type="Pfam" id="PF12833">
    <property type="entry name" value="HTH_18"/>
    <property type="match status" value="1"/>
</dbReference>
<dbReference type="PROSITE" id="PS00041">
    <property type="entry name" value="HTH_ARAC_FAMILY_1"/>
    <property type="match status" value="1"/>
</dbReference>
<evidence type="ECO:0000256" key="1">
    <source>
        <dbReference type="ARBA" id="ARBA00023015"/>
    </source>
</evidence>
<organism evidence="4 5">
    <name type="scientific">Sphingobacterium psychroaquaticum</name>
    <dbReference type="NCBI Taxonomy" id="561061"/>
    <lineage>
        <taxon>Bacteria</taxon>
        <taxon>Pseudomonadati</taxon>
        <taxon>Bacteroidota</taxon>
        <taxon>Sphingobacteriia</taxon>
        <taxon>Sphingobacteriales</taxon>
        <taxon>Sphingobacteriaceae</taxon>
        <taxon>Sphingobacterium</taxon>
    </lineage>
</organism>
<dbReference type="PANTHER" id="PTHR43280:SF32">
    <property type="entry name" value="TRANSCRIPTIONAL REGULATORY PROTEIN"/>
    <property type="match status" value="1"/>
</dbReference>
<proteinExistence type="predicted"/>
<protein>
    <submittedName>
        <fullName evidence="4">AraC-type DNA-binding protein</fullName>
    </submittedName>
</protein>
<evidence type="ECO:0000256" key="2">
    <source>
        <dbReference type="ARBA" id="ARBA00023125"/>
    </source>
</evidence>
<dbReference type="InterPro" id="IPR020449">
    <property type="entry name" value="Tscrpt_reg_AraC-type_HTH"/>
</dbReference>
<dbReference type="PANTHER" id="PTHR43280">
    <property type="entry name" value="ARAC-FAMILY TRANSCRIPTIONAL REGULATOR"/>
    <property type="match status" value="1"/>
</dbReference>
<dbReference type="SMART" id="SM00342">
    <property type="entry name" value="HTH_ARAC"/>
    <property type="match status" value="1"/>
</dbReference>
<dbReference type="GO" id="GO:0043565">
    <property type="term" value="F:sequence-specific DNA binding"/>
    <property type="evidence" value="ECO:0007669"/>
    <property type="project" value="InterPro"/>
</dbReference>
<dbReference type="Proteomes" id="UP000192980">
    <property type="component" value="Unassembled WGS sequence"/>
</dbReference>
<dbReference type="OrthoDB" id="1007667at2"/>
<accession>A0A1X7JQY3</accession>
<dbReference type="InterPro" id="IPR018060">
    <property type="entry name" value="HTH_AraC"/>
</dbReference>
<dbReference type="EMBL" id="FXAU01000003">
    <property type="protein sequence ID" value="SMG29911.1"/>
    <property type="molecule type" value="Genomic_DNA"/>
</dbReference>
<name>A0A1X7JQY3_9SPHI</name>
<gene>
    <name evidence="4" type="ORF">SAMN05660862_1990</name>
</gene>
<sequence length="298" mass="34930">MSDDIITFLKLEDLTETADPPLRNKEYFVLDGNSKNLRIQPKKLYRAGYFGLMLLQEGSSYYSIGDHEYQITKGDILFCVPQEAFKLIYVSPDVRVKQIFFSIDMISDAGFNYRSNDILKSFSNNPSYIIRHESDLFRRLSFHMDELATLNKRTTENYYGNDMMWHHFSLLMYDVENYIRGSEEAVINTSREEELTTTFFGLVREHYIAHHDVQFYADQLYVSRKYLSRIVKKTMCKSPKDIINQVLLIEAKILLRNSTSNVSEVAHSLNFSDTAVFSKFFKKLTGRKPSEYKMDDLF</sequence>
<dbReference type="InterPro" id="IPR018062">
    <property type="entry name" value="HTH_AraC-typ_CS"/>
</dbReference>
<evidence type="ECO:0000313" key="5">
    <source>
        <dbReference type="Proteomes" id="UP000192980"/>
    </source>
</evidence>
<dbReference type="PROSITE" id="PS01124">
    <property type="entry name" value="HTH_ARAC_FAMILY_2"/>
    <property type="match status" value="1"/>
</dbReference>
<dbReference type="Gene3D" id="1.10.10.60">
    <property type="entry name" value="Homeodomain-like"/>
    <property type="match status" value="1"/>
</dbReference>
<dbReference type="GO" id="GO:0003700">
    <property type="term" value="F:DNA-binding transcription factor activity"/>
    <property type="evidence" value="ECO:0007669"/>
    <property type="project" value="InterPro"/>
</dbReference>
<evidence type="ECO:0000313" key="4">
    <source>
        <dbReference type="EMBL" id="SMG29911.1"/>
    </source>
</evidence>
<dbReference type="AlphaFoldDB" id="A0A1X7JQY3"/>
<dbReference type="RefSeq" id="WP_085472737.1">
    <property type="nucleotide sequence ID" value="NZ_CP038029.1"/>
</dbReference>
<keyword evidence="5" id="KW-1185">Reference proteome</keyword>
<keyword evidence="1" id="KW-0805">Transcription regulation</keyword>